<accession>A0A4R2RXS5</accession>
<keyword evidence="2" id="KW-0812">Transmembrane</keyword>
<sequence length="247" mass="27592">MRLGRRSGFLFILVVMMLTLVGCVDADLHATVNRDGTGTFQLKVMTTDKQVWDKLKEAVGPEGDGPFKELEKKGFEKKISDQAGQYGFTFTKKIQDVANPKEWDLMGEEAEGVTFAKKKSFLFTTYQLNRQEMGTALSNAGDLAGMINSRFKLTLPVKPDSHNADRVEDDGTLVWDLKNKKPIQVQVSVINLWVIVTLGVIGMALIVGIFWFIKKRKNRSNQDPPAWGQGSDPLNPTTMGPNEERPN</sequence>
<dbReference type="Proteomes" id="UP000294746">
    <property type="component" value="Unassembled WGS sequence"/>
</dbReference>
<name>A0A4R2RXS5_9BACL</name>
<dbReference type="OrthoDB" id="2988624at2"/>
<reference evidence="3 4" key="1">
    <citation type="submission" date="2019-03" db="EMBL/GenBank/DDBJ databases">
        <title>Genomic Encyclopedia of Type Strains, Phase IV (KMG-IV): sequencing the most valuable type-strain genomes for metagenomic binning, comparative biology and taxonomic classification.</title>
        <authorList>
            <person name="Goeker M."/>
        </authorList>
    </citation>
    <scope>NUCLEOTIDE SEQUENCE [LARGE SCALE GENOMIC DNA]</scope>
    <source>
        <strain evidence="3 4">DSM 46831</strain>
    </source>
</reference>
<evidence type="ECO:0000256" key="2">
    <source>
        <dbReference type="SAM" id="Phobius"/>
    </source>
</evidence>
<dbReference type="PROSITE" id="PS51257">
    <property type="entry name" value="PROKAR_LIPOPROTEIN"/>
    <property type="match status" value="1"/>
</dbReference>
<dbReference type="EMBL" id="SLXV01000009">
    <property type="protein sequence ID" value="TCP69354.1"/>
    <property type="molecule type" value="Genomic_DNA"/>
</dbReference>
<keyword evidence="4" id="KW-1185">Reference proteome</keyword>
<dbReference type="RefSeq" id="WP_131848306.1">
    <property type="nucleotide sequence ID" value="NZ_SLXV01000009.1"/>
</dbReference>
<feature type="transmembrane region" description="Helical" evidence="2">
    <location>
        <begin position="190"/>
        <end position="213"/>
    </location>
</feature>
<keyword evidence="2" id="KW-1133">Transmembrane helix</keyword>
<comment type="caution">
    <text evidence="3">The sequence shown here is derived from an EMBL/GenBank/DDBJ whole genome shotgun (WGS) entry which is preliminary data.</text>
</comment>
<keyword evidence="2" id="KW-0472">Membrane</keyword>
<protein>
    <submittedName>
        <fullName evidence="3">Uncharacterized protein DUF3153</fullName>
    </submittedName>
</protein>
<gene>
    <name evidence="3" type="ORF">EDD57_10912</name>
</gene>
<evidence type="ECO:0000313" key="3">
    <source>
        <dbReference type="EMBL" id="TCP69354.1"/>
    </source>
</evidence>
<evidence type="ECO:0000313" key="4">
    <source>
        <dbReference type="Proteomes" id="UP000294746"/>
    </source>
</evidence>
<feature type="region of interest" description="Disordered" evidence="1">
    <location>
        <begin position="221"/>
        <end position="247"/>
    </location>
</feature>
<proteinExistence type="predicted"/>
<evidence type="ECO:0000256" key="1">
    <source>
        <dbReference type="SAM" id="MobiDB-lite"/>
    </source>
</evidence>
<dbReference type="AlphaFoldDB" id="A0A4R2RXS5"/>
<organism evidence="3 4">
    <name type="scientific">Baia soyae</name>
    <dbReference type="NCBI Taxonomy" id="1544746"/>
    <lineage>
        <taxon>Bacteria</taxon>
        <taxon>Bacillati</taxon>
        <taxon>Bacillota</taxon>
        <taxon>Bacilli</taxon>
        <taxon>Bacillales</taxon>
        <taxon>Thermoactinomycetaceae</taxon>
        <taxon>Baia</taxon>
    </lineage>
</organism>